<evidence type="ECO:0000313" key="1">
    <source>
        <dbReference type="EMBL" id="KRN20670.1"/>
    </source>
</evidence>
<dbReference type="STRING" id="1423804.FD14_GL001460"/>
<sequence>MPDKQYTAEYGLDDLLNELPISLAYEEGTKNAKLLSLYADGMVDTLKLIQKIDDWRNIDNAEGVALDMIGNDRGVYRNGADDAFYRFEIKTKQLQRMTDGTYDSLIKLVCDALDADYDEVNVRPMYESTGEPDAIEITNIPGHYIDDERKEQLLFDRLQESLAAGIRLANVEFVKEVTGSLYMTGFAQTSTHDVAYMNQHYDQNLSLTGSTMLNSGIVTHNQDNVTMKGGLD</sequence>
<dbReference type="OrthoDB" id="2087266at2"/>
<dbReference type="PATRIC" id="fig|1423804.4.peg.1583"/>
<keyword evidence="2" id="KW-1185">Reference proteome</keyword>
<dbReference type="RefSeq" id="WP_057152109.1">
    <property type="nucleotide sequence ID" value="NZ_AYZM01000131.1"/>
</dbReference>
<gene>
    <name evidence="1" type="ORF">FD14_GL001460</name>
</gene>
<proteinExistence type="predicted"/>
<organism evidence="1 2">
    <name type="scientific">Secundilactobacillus similis DSM 23365 = JCM 2765</name>
    <dbReference type="NCBI Taxonomy" id="1423804"/>
    <lineage>
        <taxon>Bacteria</taxon>
        <taxon>Bacillati</taxon>
        <taxon>Bacillota</taxon>
        <taxon>Bacilli</taxon>
        <taxon>Lactobacillales</taxon>
        <taxon>Lactobacillaceae</taxon>
        <taxon>Secundilactobacillus</taxon>
    </lineage>
</organism>
<accession>A0A0R2EWT1</accession>
<name>A0A0R2EWT1_9LACO</name>
<dbReference type="EMBL" id="AYZM01000131">
    <property type="protein sequence ID" value="KRN20670.1"/>
    <property type="molecule type" value="Genomic_DNA"/>
</dbReference>
<dbReference type="Proteomes" id="UP000051442">
    <property type="component" value="Unassembled WGS sequence"/>
</dbReference>
<comment type="caution">
    <text evidence="1">The sequence shown here is derived from an EMBL/GenBank/DDBJ whole genome shotgun (WGS) entry which is preliminary data.</text>
</comment>
<dbReference type="AlphaFoldDB" id="A0A0R2EWT1"/>
<reference evidence="1 2" key="1">
    <citation type="journal article" date="2015" name="Genome Announc.">
        <title>Expanding the biotechnology potential of lactobacilli through comparative genomics of 213 strains and associated genera.</title>
        <authorList>
            <person name="Sun Z."/>
            <person name="Harris H.M."/>
            <person name="McCann A."/>
            <person name="Guo C."/>
            <person name="Argimon S."/>
            <person name="Zhang W."/>
            <person name="Yang X."/>
            <person name="Jeffery I.B."/>
            <person name="Cooney J.C."/>
            <person name="Kagawa T.F."/>
            <person name="Liu W."/>
            <person name="Song Y."/>
            <person name="Salvetti E."/>
            <person name="Wrobel A."/>
            <person name="Rasinkangas P."/>
            <person name="Parkhill J."/>
            <person name="Rea M.C."/>
            <person name="O'Sullivan O."/>
            <person name="Ritari J."/>
            <person name="Douillard F.P."/>
            <person name="Paul Ross R."/>
            <person name="Yang R."/>
            <person name="Briner A.E."/>
            <person name="Felis G.E."/>
            <person name="de Vos W.M."/>
            <person name="Barrangou R."/>
            <person name="Klaenhammer T.R."/>
            <person name="Caufield P.W."/>
            <person name="Cui Y."/>
            <person name="Zhang H."/>
            <person name="O'Toole P.W."/>
        </authorList>
    </citation>
    <scope>NUCLEOTIDE SEQUENCE [LARGE SCALE GENOMIC DNA]</scope>
    <source>
        <strain evidence="1 2">DSM 23365</strain>
    </source>
</reference>
<protein>
    <submittedName>
        <fullName evidence="1">Uncharacterized protein</fullName>
    </submittedName>
</protein>
<evidence type="ECO:0000313" key="2">
    <source>
        <dbReference type="Proteomes" id="UP000051442"/>
    </source>
</evidence>